<evidence type="ECO:0000313" key="5">
    <source>
        <dbReference type="Proteomes" id="UP000250197"/>
    </source>
</evidence>
<accession>A0A2Z2J6C4</accession>
<dbReference type="Pfam" id="PF00436">
    <property type="entry name" value="SSB"/>
    <property type="match status" value="1"/>
</dbReference>
<keyword evidence="1 2" id="KW-0238">DNA-binding</keyword>
<gene>
    <name evidence="4" type="ORF">CBE89_03605</name>
</gene>
<dbReference type="EMBL" id="CP021252">
    <property type="protein sequence ID" value="ART20678.1"/>
    <property type="molecule type" value="Genomic_DNA"/>
</dbReference>
<reference evidence="4 5" key="1">
    <citation type="submission" date="2017-05" db="EMBL/GenBank/DDBJ databases">
        <title>Complete genome sequence of Corynebacterium striatum KC-Na-1 isolated from Neophocaena asiaeorientalis in Korea.</title>
        <authorList>
            <person name="Kim J.H."/>
            <person name="Lee K."/>
        </authorList>
    </citation>
    <scope>NUCLEOTIDE SEQUENCE [LARGE SCALE GENOMIC DNA]</scope>
    <source>
        <strain evidence="4 5">KC-Na-01</strain>
    </source>
</reference>
<feature type="region of interest" description="Disordered" evidence="3">
    <location>
        <begin position="151"/>
        <end position="212"/>
    </location>
</feature>
<name>A0A2Z2J6C4_CORST</name>
<organism evidence="4 5">
    <name type="scientific">Corynebacterium striatum</name>
    <dbReference type="NCBI Taxonomy" id="43770"/>
    <lineage>
        <taxon>Bacteria</taxon>
        <taxon>Bacillati</taxon>
        <taxon>Actinomycetota</taxon>
        <taxon>Actinomycetes</taxon>
        <taxon>Mycobacteriales</taxon>
        <taxon>Corynebacteriaceae</taxon>
        <taxon>Corynebacterium</taxon>
    </lineage>
</organism>
<evidence type="ECO:0000313" key="4">
    <source>
        <dbReference type="EMBL" id="ART20678.1"/>
    </source>
</evidence>
<dbReference type="CDD" id="cd04496">
    <property type="entry name" value="SSB_OBF"/>
    <property type="match status" value="1"/>
</dbReference>
<protein>
    <recommendedName>
        <fullName evidence="6">Single-stranded DNA-binding protein</fullName>
    </recommendedName>
</protein>
<dbReference type="InterPro" id="IPR000424">
    <property type="entry name" value="Primosome_PriB/ssb"/>
</dbReference>
<dbReference type="RefSeq" id="WP_086890832.1">
    <property type="nucleotide sequence ID" value="NZ_CP021252.1"/>
</dbReference>
<dbReference type="Proteomes" id="UP000250197">
    <property type="component" value="Chromosome"/>
</dbReference>
<feature type="compositionally biased region" description="Polar residues" evidence="3">
    <location>
        <begin position="151"/>
        <end position="160"/>
    </location>
</feature>
<evidence type="ECO:0000256" key="3">
    <source>
        <dbReference type="SAM" id="MobiDB-lite"/>
    </source>
</evidence>
<dbReference type="Gene3D" id="2.40.50.140">
    <property type="entry name" value="Nucleic acid-binding proteins"/>
    <property type="match status" value="1"/>
</dbReference>
<proteinExistence type="predicted"/>
<sequence length="212" mass="23647">MSQLPITITGHLTHEPELVKVNTDMYKARLRMASSRRVPADSTVNGEREWRDTDLIYIDVEMWGQFAINVKKSLHRGMPVIVVGSVCSDSWTSPNGQNKFRTFVKAFYVGLDLNRYIISSRKLEHVYATDGLEPPASGDEMPEIDLDRTVQSNAAPTDVTTESEAERDDEHDTAADRRQAARGLGGQNALHVDAENETSEEGEAQELEEVSV</sequence>
<dbReference type="SUPFAM" id="SSF50249">
    <property type="entry name" value="Nucleic acid-binding proteins"/>
    <property type="match status" value="1"/>
</dbReference>
<dbReference type="PROSITE" id="PS50935">
    <property type="entry name" value="SSB"/>
    <property type="match status" value="1"/>
</dbReference>
<dbReference type="AlphaFoldDB" id="A0A2Z2J6C4"/>
<evidence type="ECO:0000256" key="1">
    <source>
        <dbReference type="ARBA" id="ARBA00023125"/>
    </source>
</evidence>
<evidence type="ECO:0008006" key="6">
    <source>
        <dbReference type="Google" id="ProtNLM"/>
    </source>
</evidence>
<dbReference type="InterPro" id="IPR012340">
    <property type="entry name" value="NA-bd_OB-fold"/>
</dbReference>
<evidence type="ECO:0000256" key="2">
    <source>
        <dbReference type="PROSITE-ProRule" id="PRU00252"/>
    </source>
</evidence>
<dbReference type="KEGG" id="cstr:CBE89_03605"/>
<feature type="compositionally biased region" description="Basic and acidic residues" evidence="3">
    <location>
        <begin position="168"/>
        <end position="179"/>
    </location>
</feature>
<dbReference type="GO" id="GO:0003697">
    <property type="term" value="F:single-stranded DNA binding"/>
    <property type="evidence" value="ECO:0007669"/>
    <property type="project" value="InterPro"/>
</dbReference>
<feature type="compositionally biased region" description="Acidic residues" evidence="3">
    <location>
        <begin position="195"/>
        <end position="212"/>
    </location>
</feature>